<evidence type="ECO:0000256" key="3">
    <source>
        <dbReference type="ARBA" id="ARBA00022692"/>
    </source>
</evidence>
<keyword evidence="2 6" id="KW-0813">Transport</keyword>
<evidence type="ECO:0000256" key="2">
    <source>
        <dbReference type="ARBA" id="ARBA00022448"/>
    </source>
</evidence>
<gene>
    <name evidence="7" type="ORF">Cylst_0708</name>
</gene>
<feature type="transmembrane region" description="Helical" evidence="6">
    <location>
        <begin position="6"/>
        <end position="25"/>
    </location>
</feature>
<dbReference type="Pfam" id="PF01384">
    <property type="entry name" value="PHO4"/>
    <property type="match status" value="1"/>
</dbReference>
<evidence type="ECO:0000256" key="6">
    <source>
        <dbReference type="RuleBase" id="RU363058"/>
    </source>
</evidence>
<evidence type="ECO:0000313" key="8">
    <source>
        <dbReference type="Proteomes" id="UP000010475"/>
    </source>
</evidence>
<dbReference type="Proteomes" id="UP000010475">
    <property type="component" value="Chromosome"/>
</dbReference>
<dbReference type="KEGG" id="csg:Cylst_0708"/>
<comment type="subcellular location">
    <subcellularLocation>
        <location evidence="1 6">Membrane</location>
        <topology evidence="1 6">Multi-pass membrane protein</topology>
    </subcellularLocation>
</comment>
<comment type="similarity">
    <text evidence="6">Belongs to the inorganic phosphate transporter (PiT) (TC 2.A.20) family.</text>
</comment>
<feature type="transmembrane region" description="Helical" evidence="6">
    <location>
        <begin position="297"/>
        <end position="316"/>
    </location>
</feature>
<dbReference type="AlphaFoldDB" id="K9WTD0"/>
<dbReference type="GO" id="GO:0005315">
    <property type="term" value="F:phosphate transmembrane transporter activity"/>
    <property type="evidence" value="ECO:0007669"/>
    <property type="project" value="InterPro"/>
</dbReference>
<evidence type="ECO:0000256" key="5">
    <source>
        <dbReference type="ARBA" id="ARBA00023136"/>
    </source>
</evidence>
<dbReference type="GO" id="GO:0016020">
    <property type="term" value="C:membrane"/>
    <property type="evidence" value="ECO:0007669"/>
    <property type="project" value="UniProtKB-SubCell"/>
</dbReference>
<proteinExistence type="inferred from homology"/>
<feature type="transmembrane region" description="Helical" evidence="6">
    <location>
        <begin position="81"/>
        <end position="100"/>
    </location>
</feature>
<keyword evidence="4 6" id="KW-1133">Transmembrane helix</keyword>
<dbReference type="STRING" id="56107.Cylst_0708"/>
<keyword evidence="8" id="KW-1185">Reference proteome</keyword>
<accession>K9WTD0</accession>
<dbReference type="RefSeq" id="WP_015206292.1">
    <property type="nucleotide sequence ID" value="NC_019757.1"/>
</dbReference>
<evidence type="ECO:0000256" key="1">
    <source>
        <dbReference type="ARBA" id="ARBA00004141"/>
    </source>
</evidence>
<sequence>MPYTLVIVAILAFYVAWNLGANDVANAMGTSVGSKAVTLKQALIIAGVLEFSGAILFGQGVTETLGTKIANPALFATTPQTLVIGMLTVLLSSGVWLQIATSRGLPVSSSHAVVGAIAGFTWVALGASAIDWSSLGLITIGWILTPVISGAIAALFYSLIKHWILEQPDPVVQLQEWIPWLSAILLSVFGVIVLPTLTQPLTNSLINQLGYNIPSHDIPLFTGAAAAIGLTFFSWRQLKNSKIPNPVEGLFGRFQLLSACFVAFAHGSNDVGNAIAPLAVIVYINQTGGVPADSLTIPIWILILGGAGIVGGLAVWGKKVIATIGENIISLQPSSGFCAEIATATTILVASRLGLPVSTSHALVGGVVGIGLVQNIKSIKFSTLQGIAAAWLITVPVSAVLSGAIFSIARIFFL</sequence>
<dbReference type="eggNOG" id="COG0306">
    <property type="taxonomic scope" value="Bacteria"/>
</dbReference>
<dbReference type="InterPro" id="IPR001204">
    <property type="entry name" value="Phos_transporter"/>
</dbReference>
<feature type="transmembrane region" description="Helical" evidence="6">
    <location>
        <begin position="388"/>
        <end position="413"/>
    </location>
</feature>
<dbReference type="PATRIC" id="fig|56107.3.peg.795"/>
<feature type="transmembrane region" description="Helical" evidence="6">
    <location>
        <begin position="218"/>
        <end position="235"/>
    </location>
</feature>
<keyword evidence="3 6" id="KW-0812">Transmembrane</keyword>
<keyword evidence="5 6" id="KW-0472">Membrane</keyword>
<dbReference type="GO" id="GO:0035435">
    <property type="term" value="P:phosphate ion transmembrane transport"/>
    <property type="evidence" value="ECO:0007669"/>
    <property type="project" value="TreeGrafter"/>
</dbReference>
<name>K9WTD0_9NOST</name>
<organism evidence="7 8">
    <name type="scientific">Cylindrospermum stagnale PCC 7417</name>
    <dbReference type="NCBI Taxonomy" id="56107"/>
    <lineage>
        <taxon>Bacteria</taxon>
        <taxon>Bacillati</taxon>
        <taxon>Cyanobacteriota</taxon>
        <taxon>Cyanophyceae</taxon>
        <taxon>Nostocales</taxon>
        <taxon>Nostocaceae</taxon>
        <taxon>Cylindrospermum</taxon>
    </lineage>
</organism>
<feature type="transmembrane region" description="Helical" evidence="6">
    <location>
        <begin position="136"/>
        <end position="157"/>
    </location>
</feature>
<feature type="transmembrane region" description="Helical" evidence="6">
    <location>
        <begin position="37"/>
        <end position="61"/>
    </location>
</feature>
<dbReference type="OrthoDB" id="9779554at2"/>
<evidence type="ECO:0000256" key="4">
    <source>
        <dbReference type="ARBA" id="ARBA00022989"/>
    </source>
</evidence>
<evidence type="ECO:0000313" key="7">
    <source>
        <dbReference type="EMBL" id="AFZ23036.1"/>
    </source>
</evidence>
<dbReference type="EMBL" id="CP003642">
    <property type="protein sequence ID" value="AFZ23036.1"/>
    <property type="molecule type" value="Genomic_DNA"/>
</dbReference>
<dbReference type="PANTHER" id="PTHR11101">
    <property type="entry name" value="PHOSPHATE TRANSPORTER"/>
    <property type="match status" value="1"/>
</dbReference>
<feature type="transmembrane region" description="Helical" evidence="6">
    <location>
        <begin position="112"/>
        <end position="130"/>
    </location>
</feature>
<reference evidence="7 8" key="1">
    <citation type="submission" date="2012-06" db="EMBL/GenBank/DDBJ databases">
        <title>Finished chromosome of genome of Cylindrospermum stagnale PCC 7417.</title>
        <authorList>
            <consortium name="US DOE Joint Genome Institute"/>
            <person name="Gugger M."/>
            <person name="Coursin T."/>
            <person name="Rippka R."/>
            <person name="Tandeau De Marsac N."/>
            <person name="Huntemann M."/>
            <person name="Wei C.-L."/>
            <person name="Han J."/>
            <person name="Detter J.C."/>
            <person name="Han C."/>
            <person name="Tapia R."/>
            <person name="Chen A."/>
            <person name="Kyrpides N."/>
            <person name="Mavromatis K."/>
            <person name="Markowitz V."/>
            <person name="Szeto E."/>
            <person name="Ivanova N."/>
            <person name="Pagani I."/>
            <person name="Pati A."/>
            <person name="Goodwin L."/>
            <person name="Nordberg H.P."/>
            <person name="Cantor M.N."/>
            <person name="Hua S.X."/>
            <person name="Woyke T."/>
            <person name="Kerfeld C.A."/>
        </authorList>
    </citation>
    <scope>NUCLEOTIDE SEQUENCE [LARGE SCALE GENOMIC DNA]</scope>
    <source>
        <strain evidence="7 8">PCC 7417</strain>
    </source>
</reference>
<feature type="transmembrane region" description="Helical" evidence="6">
    <location>
        <begin position="177"/>
        <end position="198"/>
    </location>
</feature>
<feature type="transmembrane region" description="Helical" evidence="6">
    <location>
        <begin position="357"/>
        <end position="376"/>
    </location>
</feature>
<keyword evidence="6" id="KW-0592">Phosphate transport</keyword>
<dbReference type="HOGENOM" id="CLU_015355_3_3_3"/>
<feature type="transmembrane region" description="Helical" evidence="6">
    <location>
        <begin position="256"/>
        <end position="285"/>
    </location>
</feature>
<protein>
    <recommendedName>
        <fullName evidence="6">Phosphate transporter</fullName>
    </recommendedName>
</protein>
<dbReference type="PANTHER" id="PTHR11101:SF80">
    <property type="entry name" value="PHOSPHATE TRANSPORTER"/>
    <property type="match status" value="1"/>
</dbReference>